<organism evidence="2 3">
    <name type="scientific">Tianweitania sediminis</name>
    <dbReference type="NCBI Taxonomy" id="1502156"/>
    <lineage>
        <taxon>Bacteria</taxon>
        <taxon>Pseudomonadati</taxon>
        <taxon>Pseudomonadota</taxon>
        <taxon>Alphaproteobacteria</taxon>
        <taxon>Hyphomicrobiales</taxon>
        <taxon>Phyllobacteriaceae</taxon>
        <taxon>Tianweitania</taxon>
    </lineage>
</organism>
<feature type="domain" description="DUF6894" evidence="1">
    <location>
        <begin position="3"/>
        <end position="71"/>
    </location>
</feature>
<dbReference type="Proteomes" id="UP000666240">
    <property type="component" value="Unassembled WGS sequence"/>
</dbReference>
<dbReference type="EMBL" id="JAGIYY010000011">
    <property type="protein sequence ID" value="MBP0441183.1"/>
    <property type="molecule type" value="Genomic_DNA"/>
</dbReference>
<dbReference type="RefSeq" id="WP_385932473.1">
    <property type="nucleotide sequence ID" value="NZ_JAGIYY010000011.1"/>
</dbReference>
<name>A0A8J7UKH4_9HYPH</name>
<evidence type="ECO:0000313" key="3">
    <source>
        <dbReference type="Proteomes" id="UP000666240"/>
    </source>
</evidence>
<dbReference type="InterPro" id="IPR054189">
    <property type="entry name" value="DUF6894"/>
</dbReference>
<protein>
    <recommendedName>
        <fullName evidence="1">DUF6894 domain-containing protein</fullName>
    </recommendedName>
</protein>
<reference evidence="2" key="1">
    <citation type="submission" date="2021-03" db="EMBL/GenBank/DDBJ databases">
        <title>Genome sequencing and assembly of Tianweitania sediminis.</title>
        <authorList>
            <person name="Chhetri G."/>
        </authorList>
    </citation>
    <scope>NUCLEOTIDE SEQUENCE</scope>
    <source>
        <strain evidence="2">Z8</strain>
    </source>
</reference>
<evidence type="ECO:0000259" key="1">
    <source>
        <dbReference type="Pfam" id="PF21834"/>
    </source>
</evidence>
<proteinExistence type="predicted"/>
<dbReference type="AlphaFoldDB" id="A0A8J7UKH4"/>
<dbReference type="Pfam" id="PF21834">
    <property type="entry name" value="DUF6894"/>
    <property type="match status" value="1"/>
</dbReference>
<evidence type="ECO:0000313" key="2">
    <source>
        <dbReference type="EMBL" id="MBP0441183.1"/>
    </source>
</evidence>
<accession>A0A8J7UKH4</accession>
<keyword evidence="3" id="KW-1185">Reference proteome</keyword>
<comment type="caution">
    <text evidence="2">The sequence shown here is derived from an EMBL/GenBank/DDBJ whole genome shotgun (WGS) entry which is preliminary data.</text>
</comment>
<gene>
    <name evidence="2" type="ORF">J5Y06_21250</name>
</gene>
<sequence length="85" mass="9515">MPRYFFHIDDGAHLPDHEGHDLPSLKAAQAEALRSAGSILRDADHLIFDLASSWQMAVTDESHRLLFTLRFNADVPSGSIIFRPT</sequence>